<organism evidence="2 3">
    <name type="scientific">Castilleja foliolosa</name>
    <dbReference type="NCBI Taxonomy" id="1961234"/>
    <lineage>
        <taxon>Eukaryota</taxon>
        <taxon>Viridiplantae</taxon>
        <taxon>Streptophyta</taxon>
        <taxon>Embryophyta</taxon>
        <taxon>Tracheophyta</taxon>
        <taxon>Spermatophyta</taxon>
        <taxon>Magnoliopsida</taxon>
        <taxon>eudicotyledons</taxon>
        <taxon>Gunneridae</taxon>
        <taxon>Pentapetalae</taxon>
        <taxon>asterids</taxon>
        <taxon>lamiids</taxon>
        <taxon>Lamiales</taxon>
        <taxon>Orobanchaceae</taxon>
        <taxon>Pedicularideae</taxon>
        <taxon>Castillejinae</taxon>
        <taxon>Castilleja</taxon>
    </lineage>
</organism>
<feature type="transmembrane region" description="Helical" evidence="1">
    <location>
        <begin position="63"/>
        <end position="82"/>
    </location>
</feature>
<keyword evidence="1" id="KW-0472">Membrane</keyword>
<feature type="transmembrane region" description="Helical" evidence="1">
    <location>
        <begin position="94"/>
        <end position="115"/>
    </location>
</feature>
<name>A0ABD3B9A4_9LAMI</name>
<proteinExistence type="predicted"/>
<evidence type="ECO:0000313" key="2">
    <source>
        <dbReference type="EMBL" id="KAL3613941.1"/>
    </source>
</evidence>
<dbReference type="AlphaFoldDB" id="A0ABD3B9A4"/>
<accession>A0ABD3B9A4</accession>
<keyword evidence="1" id="KW-0812">Transmembrane</keyword>
<keyword evidence="3" id="KW-1185">Reference proteome</keyword>
<comment type="caution">
    <text evidence="2">The sequence shown here is derived from an EMBL/GenBank/DDBJ whole genome shotgun (WGS) entry which is preliminary data.</text>
</comment>
<dbReference type="Proteomes" id="UP001632038">
    <property type="component" value="Unassembled WGS sequence"/>
</dbReference>
<dbReference type="PANTHER" id="PTHR31061:SF28">
    <property type="entry name" value="HEPARAN-ALPHA-GLUCOSAMINIDE N-ACETYLTRANSFERASE-LIKE"/>
    <property type="match status" value="1"/>
</dbReference>
<dbReference type="EMBL" id="JAVIJP010000107">
    <property type="protein sequence ID" value="KAL3613941.1"/>
    <property type="molecule type" value="Genomic_DNA"/>
</dbReference>
<evidence type="ECO:0000256" key="1">
    <source>
        <dbReference type="SAM" id="Phobius"/>
    </source>
</evidence>
<evidence type="ECO:0000313" key="3">
    <source>
        <dbReference type="Proteomes" id="UP001632038"/>
    </source>
</evidence>
<reference evidence="3" key="1">
    <citation type="journal article" date="2024" name="IScience">
        <title>Strigolactones Initiate the Formation of Haustorium-like Structures in Castilleja.</title>
        <authorList>
            <person name="Buerger M."/>
            <person name="Peterson D."/>
            <person name="Chory J."/>
        </authorList>
    </citation>
    <scope>NUCLEOTIDE SEQUENCE [LARGE SCALE GENOMIC DNA]</scope>
</reference>
<protein>
    <submittedName>
        <fullName evidence="2">Uncharacterized protein</fullName>
    </submittedName>
</protein>
<gene>
    <name evidence="2" type="ORF">CASFOL_042015</name>
</gene>
<sequence>MTEIEPLLNSHCCRKKSCLARCFHILCLRYGDISKCFSSLDYGGSIFSTIARAPRNGVLLADFVMQSFLILAGISVAIAYKLNVFYEYKLHRRALIRAFNLFILGVFLRIGYFTVSLTHRVDDENARLFDSLQVTKNGYGILELVHIR</sequence>
<dbReference type="PANTHER" id="PTHR31061">
    <property type="entry name" value="LD22376P"/>
    <property type="match status" value="1"/>
</dbReference>
<keyword evidence="1" id="KW-1133">Transmembrane helix</keyword>